<dbReference type="EMBL" id="JBBPBN010000010">
    <property type="protein sequence ID" value="KAK9030655.1"/>
    <property type="molecule type" value="Genomic_DNA"/>
</dbReference>
<keyword evidence="3" id="KW-1185">Reference proteome</keyword>
<dbReference type="PANTHER" id="PTHR47723">
    <property type="entry name" value="OS05G0353850 PROTEIN"/>
    <property type="match status" value="1"/>
</dbReference>
<dbReference type="Pfam" id="PF13456">
    <property type="entry name" value="RVT_3"/>
    <property type="match status" value="1"/>
</dbReference>
<comment type="caution">
    <text evidence="2">The sequence shown here is derived from an EMBL/GenBank/DDBJ whole genome shotgun (WGS) entry which is preliminary data.</text>
</comment>
<evidence type="ECO:0000259" key="1">
    <source>
        <dbReference type="Pfam" id="PF13456"/>
    </source>
</evidence>
<proteinExistence type="predicted"/>
<dbReference type="SUPFAM" id="SSF53098">
    <property type="entry name" value="Ribonuclease H-like"/>
    <property type="match status" value="1"/>
</dbReference>
<dbReference type="InterPro" id="IPR044730">
    <property type="entry name" value="RNase_H-like_dom_plant"/>
</dbReference>
<protein>
    <recommendedName>
        <fullName evidence="1">RNase H type-1 domain-containing protein</fullName>
    </recommendedName>
</protein>
<dbReference type="InterPro" id="IPR053151">
    <property type="entry name" value="RNase_H-like"/>
</dbReference>
<dbReference type="CDD" id="cd06222">
    <property type="entry name" value="RNase_H_like"/>
    <property type="match status" value="1"/>
</dbReference>
<organism evidence="2 3">
    <name type="scientific">Hibiscus sabdariffa</name>
    <name type="common">roselle</name>
    <dbReference type="NCBI Taxonomy" id="183260"/>
    <lineage>
        <taxon>Eukaryota</taxon>
        <taxon>Viridiplantae</taxon>
        <taxon>Streptophyta</taxon>
        <taxon>Embryophyta</taxon>
        <taxon>Tracheophyta</taxon>
        <taxon>Spermatophyta</taxon>
        <taxon>Magnoliopsida</taxon>
        <taxon>eudicotyledons</taxon>
        <taxon>Gunneridae</taxon>
        <taxon>Pentapetalae</taxon>
        <taxon>rosids</taxon>
        <taxon>malvids</taxon>
        <taxon>Malvales</taxon>
        <taxon>Malvaceae</taxon>
        <taxon>Malvoideae</taxon>
        <taxon>Hibiscus</taxon>
    </lineage>
</organism>
<dbReference type="Proteomes" id="UP001396334">
    <property type="component" value="Unassembled WGS sequence"/>
</dbReference>
<accession>A0ABR2SZI8</accession>
<name>A0ABR2SZI8_9ROSI</name>
<dbReference type="PANTHER" id="PTHR47723:SF13">
    <property type="entry name" value="PUTATIVE-RELATED"/>
    <property type="match status" value="1"/>
</dbReference>
<gene>
    <name evidence="2" type="ORF">V6N11_032072</name>
</gene>
<dbReference type="InterPro" id="IPR036397">
    <property type="entry name" value="RNaseH_sf"/>
</dbReference>
<evidence type="ECO:0000313" key="2">
    <source>
        <dbReference type="EMBL" id="KAK9030655.1"/>
    </source>
</evidence>
<evidence type="ECO:0000313" key="3">
    <source>
        <dbReference type="Proteomes" id="UP001396334"/>
    </source>
</evidence>
<feature type="domain" description="RNase H type-1" evidence="1">
    <location>
        <begin position="10"/>
        <end position="106"/>
    </location>
</feature>
<reference evidence="2 3" key="1">
    <citation type="journal article" date="2024" name="G3 (Bethesda)">
        <title>Genome assembly of Hibiscus sabdariffa L. provides insights into metabolisms of medicinal natural products.</title>
        <authorList>
            <person name="Kim T."/>
        </authorList>
    </citation>
    <scope>NUCLEOTIDE SEQUENCE [LARGE SCALE GENOMIC DNA]</scope>
    <source>
        <strain evidence="2">TK-2024</strain>
        <tissue evidence="2">Old leaves</tissue>
    </source>
</reference>
<sequence>MKLGSGYASGRSLAGFARGLVGVCSVLEVERWGVVEGLRLAWEVGIRVVLLEVDNGDVARTVQDKAQVSGLHGLVPTTRELVDRDRVVHLRQIRRSTNMVADGMAKLTRNFSVLSF</sequence>
<dbReference type="Gene3D" id="3.30.420.10">
    <property type="entry name" value="Ribonuclease H-like superfamily/Ribonuclease H"/>
    <property type="match status" value="1"/>
</dbReference>
<dbReference type="InterPro" id="IPR002156">
    <property type="entry name" value="RNaseH_domain"/>
</dbReference>
<dbReference type="InterPro" id="IPR012337">
    <property type="entry name" value="RNaseH-like_sf"/>
</dbReference>